<proteinExistence type="predicted"/>
<organism evidence="2">
    <name type="scientific">viral metagenome</name>
    <dbReference type="NCBI Taxonomy" id="1070528"/>
    <lineage>
        <taxon>unclassified sequences</taxon>
        <taxon>metagenomes</taxon>
        <taxon>organismal metagenomes</taxon>
    </lineage>
</organism>
<sequence>MTLPATRTGHLTVAVLFGMTILVAAGTVGNSAGGFFVSGLVAAASGGSGAVLDDMTLLLTVMASLRACNGSRRPEGDRRSSEHLVLSFPRSP</sequence>
<dbReference type="EMBL" id="MN740283">
    <property type="protein sequence ID" value="QHT97650.1"/>
    <property type="molecule type" value="Genomic_DNA"/>
</dbReference>
<evidence type="ECO:0000313" key="2">
    <source>
        <dbReference type="EMBL" id="QHT97650.1"/>
    </source>
</evidence>
<name>A0A6C0IYK2_9ZZZZ</name>
<dbReference type="AlphaFoldDB" id="A0A6C0IYK2"/>
<feature type="compositionally biased region" description="Basic and acidic residues" evidence="1">
    <location>
        <begin position="72"/>
        <end position="82"/>
    </location>
</feature>
<accession>A0A6C0IYK2</accession>
<reference evidence="2" key="1">
    <citation type="journal article" date="2020" name="Nature">
        <title>Giant virus diversity and host interactions through global metagenomics.</title>
        <authorList>
            <person name="Schulz F."/>
            <person name="Roux S."/>
            <person name="Paez-Espino D."/>
            <person name="Jungbluth S."/>
            <person name="Walsh D.A."/>
            <person name="Denef V.J."/>
            <person name="McMahon K.D."/>
            <person name="Konstantinidis K.T."/>
            <person name="Eloe-Fadrosh E.A."/>
            <person name="Kyrpides N.C."/>
            <person name="Woyke T."/>
        </authorList>
    </citation>
    <scope>NUCLEOTIDE SEQUENCE</scope>
    <source>
        <strain evidence="2">GVMAG-M-3300025572-1</strain>
    </source>
</reference>
<evidence type="ECO:0000256" key="1">
    <source>
        <dbReference type="SAM" id="MobiDB-lite"/>
    </source>
</evidence>
<feature type="region of interest" description="Disordered" evidence="1">
    <location>
        <begin position="69"/>
        <end position="92"/>
    </location>
</feature>
<protein>
    <submittedName>
        <fullName evidence="2">Uncharacterized protein</fullName>
    </submittedName>
</protein>